<sequence length="50" mass="5809">MEYGCSEWKYRGLSVCQNTIKVSRLLVEKVLLEAIQQDLFTEEGFAVVRQ</sequence>
<dbReference type="Proteomes" id="UP000199032">
    <property type="component" value="Unassembled WGS sequence"/>
</dbReference>
<evidence type="ECO:0000313" key="1">
    <source>
        <dbReference type="EMBL" id="CUS37441.1"/>
    </source>
</evidence>
<name>A0A0S4LIN7_9BACT</name>
<evidence type="ECO:0000313" key="2">
    <source>
        <dbReference type="Proteomes" id="UP000199032"/>
    </source>
</evidence>
<proteinExistence type="predicted"/>
<dbReference type="AlphaFoldDB" id="A0A0S4LIN7"/>
<gene>
    <name evidence="1" type="ORF">COMA1_40056</name>
</gene>
<keyword evidence="2" id="KW-1185">Reference proteome</keyword>
<reference evidence="1 2" key="1">
    <citation type="submission" date="2015-10" db="EMBL/GenBank/DDBJ databases">
        <authorList>
            <person name="Gilbert D.G."/>
        </authorList>
    </citation>
    <scope>NUCLEOTIDE SEQUENCE [LARGE SCALE GENOMIC DNA]</scope>
    <source>
        <strain evidence="1">COMA1</strain>
    </source>
</reference>
<dbReference type="EMBL" id="CZQA01000010">
    <property type="protein sequence ID" value="CUS37441.1"/>
    <property type="molecule type" value="Genomic_DNA"/>
</dbReference>
<organism evidence="1 2">
    <name type="scientific">Candidatus Nitrospira nitrosa</name>
    <dbReference type="NCBI Taxonomy" id="1742972"/>
    <lineage>
        <taxon>Bacteria</taxon>
        <taxon>Pseudomonadati</taxon>
        <taxon>Nitrospirota</taxon>
        <taxon>Nitrospiria</taxon>
        <taxon>Nitrospirales</taxon>
        <taxon>Nitrospiraceae</taxon>
        <taxon>Nitrospira</taxon>
    </lineage>
</organism>
<accession>A0A0S4LIN7</accession>
<protein>
    <submittedName>
        <fullName evidence="1">Uncharacterized protein</fullName>
    </submittedName>
</protein>